<dbReference type="InterPro" id="IPR027417">
    <property type="entry name" value="P-loop_NTPase"/>
</dbReference>
<keyword evidence="7" id="KW-1185">Reference proteome</keyword>
<evidence type="ECO:0000256" key="3">
    <source>
        <dbReference type="ARBA" id="ARBA00022741"/>
    </source>
</evidence>
<dbReference type="SUPFAM" id="SSF52540">
    <property type="entry name" value="P-loop containing nucleoside triphosphate hydrolases"/>
    <property type="match status" value="1"/>
</dbReference>
<dbReference type="Pfam" id="PF00005">
    <property type="entry name" value="ABC_tran"/>
    <property type="match status" value="1"/>
</dbReference>
<accession>A0A220UB57</accession>
<evidence type="ECO:0000256" key="1">
    <source>
        <dbReference type="ARBA" id="ARBA00005417"/>
    </source>
</evidence>
<keyword evidence="4 6" id="KW-0067">ATP-binding</keyword>
<dbReference type="Proteomes" id="UP000198398">
    <property type="component" value="Chromosome"/>
</dbReference>
<evidence type="ECO:0000313" key="7">
    <source>
        <dbReference type="Proteomes" id="UP000198398"/>
    </source>
</evidence>
<name>A0A220UB57_9MICO</name>
<dbReference type="SMART" id="SM00382">
    <property type="entry name" value="AAA"/>
    <property type="match status" value="1"/>
</dbReference>
<evidence type="ECO:0000256" key="2">
    <source>
        <dbReference type="ARBA" id="ARBA00022448"/>
    </source>
</evidence>
<dbReference type="PROSITE" id="PS50893">
    <property type="entry name" value="ABC_TRANSPORTER_2"/>
    <property type="match status" value="1"/>
</dbReference>
<proteinExistence type="inferred from homology"/>
<dbReference type="AlphaFoldDB" id="A0A220UB57"/>
<dbReference type="EMBL" id="CP022316">
    <property type="protein sequence ID" value="ASK65399.1"/>
    <property type="molecule type" value="Genomic_DNA"/>
</dbReference>
<dbReference type="InterPro" id="IPR003439">
    <property type="entry name" value="ABC_transporter-like_ATP-bd"/>
</dbReference>
<dbReference type="GO" id="GO:0016020">
    <property type="term" value="C:membrane"/>
    <property type="evidence" value="ECO:0007669"/>
    <property type="project" value="InterPro"/>
</dbReference>
<keyword evidence="2" id="KW-0813">Transport</keyword>
<dbReference type="PANTHER" id="PTHR46743:SF2">
    <property type="entry name" value="TEICHOIC ACIDS EXPORT ATP-BINDING PROTEIN TAGH"/>
    <property type="match status" value="1"/>
</dbReference>
<evidence type="ECO:0000313" key="6">
    <source>
        <dbReference type="EMBL" id="ASK65399.1"/>
    </source>
</evidence>
<gene>
    <name evidence="6" type="ORF">CFK39_05645</name>
</gene>
<dbReference type="GO" id="GO:0005524">
    <property type="term" value="F:ATP binding"/>
    <property type="evidence" value="ECO:0007669"/>
    <property type="project" value="UniProtKB-KW"/>
</dbReference>
<dbReference type="InterPro" id="IPR015860">
    <property type="entry name" value="ABC_transpr_TagH-like"/>
</dbReference>
<organism evidence="6 7">
    <name type="scientific">Brachybacterium avium</name>
    <dbReference type="NCBI Taxonomy" id="2017485"/>
    <lineage>
        <taxon>Bacteria</taxon>
        <taxon>Bacillati</taxon>
        <taxon>Actinomycetota</taxon>
        <taxon>Actinomycetes</taxon>
        <taxon>Micrococcales</taxon>
        <taxon>Dermabacteraceae</taxon>
        <taxon>Brachybacterium</taxon>
    </lineage>
</organism>
<dbReference type="RefSeq" id="WP_089064640.1">
    <property type="nucleotide sequence ID" value="NZ_CP022316.1"/>
</dbReference>
<dbReference type="OrthoDB" id="9778870at2"/>
<dbReference type="GO" id="GO:0016887">
    <property type="term" value="F:ATP hydrolysis activity"/>
    <property type="evidence" value="ECO:0007669"/>
    <property type="project" value="InterPro"/>
</dbReference>
<dbReference type="InterPro" id="IPR050683">
    <property type="entry name" value="Bact_Polysacc_Export_ATP-bd"/>
</dbReference>
<keyword evidence="3" id="KW-0547">Nucleotide-binding</keyword>
<dbReference type="InterPro" id="IPR003593">
    <property type="entry name" value="AAA+_ATPase"/>
</dbReference>
<evidence type="ECO:0000259" key="5">
    <source>
        <dbReference type="PROSITE" id="PS50893"/>
    </source>
</evidence>
<dbReference type="KEGG" id="brv:CFK39_05645"/>
<dbReference type="PANTHER" id="PTHR46743">
    <property type="entry name" value="TEICHOIC ACIDS EXPORT ATP-BINDING PROTEIN TAGH"/>
    <property type="match status" value="1"/>
</dbReference>
<reference evidence="7" key="1">
    <citation type="submission" date="2017-07" db="EMBL/GenBank/DDBJ databases">
        <title>Brachybacterium sp. VR2415.</title>
        <authorList>
            <person name="Tak E.J."/>
            <person name="Bae J.-W."/>
        </authorList>
    </citation>
    <scope>NUCLEOTIDE SEQUENCE [LARGE SCALE GENOMIC DNA]</scope>
    <source>
        <strain evidence="7">VR2415</strain>
    </source>
</reference>
<evidence type="ECO:0000256" key="4">
    <source>
        <dbReference type="ARBA" id="ARBA00022840"/>
    </source>
</evidence>
<feature type="domain" description="ABC transporter" evidence="5">
    <location>
        <begin position="57"/>
        <end position="281"/>
    </location>
</feature>
<dbReference type="Gene3D" id="3.40.50.300">
    <property type="entry name" value="P-loop containing nucleotide triphosphate hydrolases"/>
    <property type="match status" value="1"/>
</dbReference>
<dbReference type="CDD" id="cd03220">
    <property type="entry name" value="ABC_KpsT_Wzt"/>
    <property type="match status" value="1"/>
</dbReference>
<sequence>MTDVDEVDFETDKDELDSTPVLEVPSDRLSLLVNDLHVSYRVFGAKKVGHGAGREWGLLDRLVRRGAKQPPVREVKAVRGITFAAKHGEAIGIIGMNGSGKSTLLRAIAGLIPPAAGTVHVAGNPALLGVNAVLMKDLTGERNIMIGALALGLSKKQVRERYQEIVDFAEIGDFVNLPMKTYSSGMGARLRFSISASAVPDILMIDEALATGDAAFRAKSKAKMDEVRKAAGTVFLVSHSLATIQSMCTRVLWVHEGQLVMDGDPKPVCVAYRDYVHARSAHKTSATKRKGSTTKS</sequence>
<comment type="similarity">
    <text evidence="1">Belongs to the ABC transporter superfamily.</text>
</comment>
<dbReference type="GO" id="GO:0140359">
    <property type="term" value="F:ABC-type transporter activity"/>
    <property type="evidence" value="ECO:0007669"/>
    <property type="project" value="InterPro"/>
</dbReference>
<protein>
    <submittedName>
        <fullName evidence="6">Teichoic acid ABC transporter ATP-binding protein</fullName>
    </submittedName>
</protein>